<reference evidence="1" key="1">
    <citation type="submission" date="2022-04" db="EMBL/GenBank/DDBJ databases">
        <title>Jade perch genome.</title>
        <authorList>
            <person name="Chao B."/>
        </authorList>
    </citation>
    <scope>NUCLEOTIDE SEQUENCE</scope>
    <source>
        <strain evidence="1">CB-2022</strain>
    </source>
</reference>
<proteinExistence type="predicted"/>
<comment type="caution">
    <text evidence="1">The sequence shown here is derived from an EMBL/GenBank/DDBJ whole genome shotgun (WGS) entry which is preliminary data.</text>
</comment>
<accession>A0ACB8WFR5</accession>
<dbReference type="Proteomes" id="UP000831701">
    <property type="component" value="Chromosome 10"/>
</dbReference>
<organism evidence="1 2">
    <name type="scientific">Scortum barcoo</name>
    <name type="common">barcoo grunter</name>
    <dbReference type="NCBI Taxonomy" id="214431"/>
    <lineage>
        <taxon>Eukaryota</taxon>
        <taxon>Metazoa</taxon>
        <taxon>Chordata</taxon>
        <taxon>Craniata</taxon>
        <taxon>Vertebrata</taxon>
        <taxon>Euteleostomi</taxon>
        <taxon>Actinopterygii</taxon>
        <taxon>Neopterygii</taxon>
        <taxon>Teleostei</taxon>
        <taxon>Neoteleostei</taxon>
        <taxon>Acanthomorphata</taxon>
        <taxon>Eupercaria</taxon>
        <taxon>Centrarchiformes</taxon>
        <taxon>Terapontoidei</taxon>
        <taxon>Terapontidae</taxon>
        <taxon>Scortum</taxon>
    </lineage>
</organism>
<protein>
    <submittedName>
        <fullName evidence="1">Uncharacterized protein</fullName>
    </submittedName>
</protein>
<sequence length="660" mass="71828">MVWGGISLGGRTALHVLARGSLTAIRYRDEILRPLVRPYAGAVGPGFLLMQDNARPHVAGVCQQFLQDEGIDAMDWPARSPDLNPIEHIWDIMSRSIHQRHVAPQTVQELVDALVQVTRGMFGANRKKFMEGGVESDYADDSSLYYTQQSMFPPHRPDKDMLASSSASSTGQLSQLGASLYGPQSALGFPMRGLNSSTAPQLSRSGLNQSASQLPSHASTPNTGTMHTPPSPSRGILPMSSRSVLNHSQQVGGPTGQTGGMVGGVGERGGGGVGAGRSSSMGSPSRSSPSIIGMPKQQQARQPFTINSMSGFGVNRNPGYNMNNSLSNNIFNGTDGSENVTGLDLSDFPALADRSRRDGGSNPTPLLNPLAGRAPYVGMVTKPSSEQSQDFSIHNEDFPALPGPNYQTKDPTSTNEDSKTNLNSSGKSTSNSDGPKFPGDKSSAPSNNNQQKKGIQVLPDGRVTNIPVGMVTDQFGMIGLLTFIRAAETDPGMVHLALGSDLTTLGLNLNSPENLYPKFASPWASAPCRPQDIDFHVPSEYLTNIHIRDKLAAIKLSRYGEDLLFYLYYMNGGDLLQLLAAVELFNRDWRYHKEERVWITRAPGMEPTLKTNAYERGTYYFFDCLNWRKVAKEFHLEYDKLEERPHVPSTFNYNPAQQAF</sequence>
<name>A0ACB8WFR5_9TELE</name>
<evidence type="ECO:0000313" key="1">
    <source>
        <dbReference type="EMBL" id="KAI3366429.1"/>
    </source>
</evidence>
<dbReference type="EMBL" id="CM041540">
    <property type="protein sequence ID" value="KAI3366429.1"/>
    <property type="molecule type" value="Genomic_DNA"/>
</dbReference>
<keyword evidence="2" id="KW-1185">Reference proteome</keyword>
<gene>
    <name evidence="1" type="ORF">L3Q82_000462</name>
</gene>
<evidence type="ECO:0000313" key="2">
    <source>
        <dbReference type="Proteomes" id="UP000831701"/>
    </source>
</evidence>